<dbReference type="CDD" id="cd07996">
    <property type="entry name" value="WGR_MMR_like"/>
    <property type="match status" value="1"/>
</dbReference>
<reference evidence="3" key="1">
    <citation type="journal article" date="2023" name="Microbiol Resour">
        <title>Genome Sequences of Rhodoplanes serenus and Two Thermotolerant Strains, Rhodoplanes tepidamans and 'Rhodoplanes cryptolactis,' Further Refine the Genus.</title>
        <authorList>
            <person name="Rayyan A.A."/>
            <person name="Kyndt J.A."/>
        </authorList>
    </citation>
    <scope>NUCLEOTIDE SEQUENCE</scope>
    <source>
        <strain evidence="3">DSM 9987</strain>
    </source>
</reference>
<keyword evidence="4" id="KW-1185">Reference proteome</keyword>
<protein>
    <submittedName>
        <fullName evidence="3">WGR domain-containing protein</fullName>
    </submittedName>
</protein>
<dbReference type="EMBL" id="JAQQLI010000005">
    <property type="protein sequence ID" value="MDC7785092.1"/>
    <property type="molecule type" value="Genomic_DNA"/>
</dbReference>
<dbReference type="InterPro" id="IPR036930">
    <property type="entry name" value="WGR_dom_sf"/>
</dbReference>
<reference evidence="3" key="2">
    <citation type="submission" date="2023-02" db="EMBL/GenBank/DDBJ databases">
        <authorList>
            <person name="Rayyan A."/>
            <person name="Meyer T."/>
            <person name="Kyndt J.A."/>
        </authorList>
    </citation>
    <scope>NUCLEOTIDE SEQUENCE</scope>
    <source>
        <strain evidence="3">DSM 9987</strain>
    </source>
</reference>
<comment type="caution">
    <text evidence="3">The sequence shown here is derived from an EMBL/GenBank/DDBJ whole genome shotgun (WGS) entry which is preliminary data.</text>
</comment>
<evidence type="ECO:0000313" key="3">
    <source>
        <dbReference type="EMBL" id="MDC7785092.1"/>
    </source>
</evidence>
<accession>A0ABT5J6M8</accession>
<dbReference type="Proteomes" id="UP001165652">
    <property type="component" value="Unassembled WGS sequence"/>
</dbReference>
<dbReference type="PROSITE" id="PS51977">
    <property type="entry name" value="WGR"/>
    <property type="match status" value="1"/>
</dbReference>
<evidence type="ECO:0000256" key="1">
    <source>
        <dbReference type="SAM" id="MobiDB-lite"/>
    </source>
</evidence>
<organism evidence="3 4">
    <name type="scientific">Rhodoplanes tepidamans</name>
    <name type="common">Rhodoplanes cryptolactis</name>
    <dbReference type="NCBI Taxonomy" id="200616"/>
    <lineage>
        <taxon>Bacteria</taxon>
        <taxon>Pseudomonadati</taxon>
        <taxon>Pseudomonadota</taxon>
        <taxon>Alphaproteobacteria</taxon>
        <taxon>Hyphomicrobiales</taxon>
        <taxon>Nitrobacteraceae</taxon>
        <taxon>Rhodoplanes</taxon>
    </lineage>
</organism>
<dbReference type="SMART" id="SM00773">
    <property type="entry name" value="WGR"/>
    <property type="match status" value="1"/>
</dbReference>
<proteinExistence type="predicted"/>
<feature type="domain" description="WGR" evidence="2">
    <location>
        <begin position="1"/>
        <end position="86"/>
    </location>
</feature>
<feature type="region of interest" description="Disordered" evidence="1">
    <location>
        <begin position="69"/>
        <end position="92"/>
    </location>
</feature>
<gene>
    <name evidence="3" type="ORF">PQJ73_05300</name>
</gene>
<evidence type="ECO:0000259" key="2">
    <source>
        <dbReference type="PROSITE" id="PS51977"/>
    </source>
</evidence>
<name>A0ABT5J6M8_RHOTP</name>
<evidence type="ECO:0000313" key="4">
    <source>
        <dbReference type="Proteomes" id="UP001165652"/>
    </source>
</evidence>
<dbReference type="InterPro" id="IPR049809">
    <property type="entry name" value="YehF/YfeS-like_WGR"/>
</dbReference>
<dbReference type="Gene3D" id="2.20.140.10">
    <property type="entry name" value="WGR domain"/>
    <property type="match status" value="1"/>
</dbReference>
<dbReference type="InterPro" id="IPR008893">
    <property type="entry name" value="WGR_domain"/>
</dbReference>
<sequence length="92" mass="10427">MTVLHLTHIDPERNMARFYRLDVQPDLFGGCSLICEWGRIGQPGTVRTTSYGTVAEAEVARARQSRLKARRGYSRPWIEPGQPSLDNADREP</sequence>
<dbReference type="SUPFAM" id="SSF142921">
    <property type="entry name" value="WGR domain-like"/>
    <property type="match status" value="1"/>
</dbReference>
<dbReference type="Pfam" id="PF05406">
    <property type="entry name" value="WGR"/>
    <property type="match status" value="1"/>
</dbReference>